<reference evidence="10 11" key="1">
    <citation type="submission" date="2019-02" db="EMBL/GenBank/DDBJ databases">
        <title>Deep-cultivation of Planctomycetes and their phenomic and genomic characterization uncovers novel biology.</title>
        <authorList>
            <person name="Wiegand S."/>
            <person name="Jogler M."/>
            <person name="Boedeker C."/>
            <person name="Pinto D."/>
            <person name="Vollmers J."/>
            <person name="Rivas-Marin E."/>
            <person name="Kohn T."/>
            <person name="Peeters S.H."/>
            <person name="Heuer A."/>
            <person name="Rast P."/>
            <person name="Oberbeckmann S."/>
            <person name="Bunk B."/>
            <person name="Jeske O."/>
            <person name="Meyerdierks A."/>
            <person name="Storesund J.E."/>
            <person name="Kallscheuer N."/>
            <person name="Luecker S."/>
            <person name="Lage O.M."/>
            <person name="Pohl T."/>
            <person name="Merkel B.J."/>
            <person name="Hornburger P."/>
            <person name="Mueller R.-W."/>
            <person name="Bruemmer F."/>
            <person name="Labrenz M."/>
            <person name="Spormann A.M."/>
            <person name="Op Den Camp H."/>
            <person name="Overmann J."/>
            <person name="Amann R."/>
            <person name="Jetten M.S.M."/>
            <person name="Mascher T."/>
            <person name="Medema M.H."/>
            <person name="Devos D.P."/>
            <person name="Kaster A.-K."/>
            <person name="Ovreas L."/>
            <person name="Rohde M."/>
            <person name="Galperin M.Y."/>
            <person name="Jogler C."/>
        </authorList>
    </citation>
    <scope>NUCLEOTIDE SEQUENCE [LARGE SCALE GENOMIC DNA]</scope>
    <source>
        <strain evidence="10 11">KOR34</strain>
    </source>
</reference>
<comment type="similarity">
    <text evidence="2 5">Belongs to the flagella basal body rod proteins family.</text>
</comment>
<dbReference type="GO" id="GO:0009424">
    <property type="term" value="C:bacterial-type flagellum hook"/>
    <property type="evidence" value="ECO:0007669"/>
    <property type="project" value="TreeGrafter"/>
</dbReference>
<dbReference type="Pfam" id="PF00460">
    <property type="entry name" value="Flg_bb_rod"/>
    <property type="match status" value="1"/>
</dbReference>
<evidence type="ECO:0000256" key="5">
    <source>
        <dbReference type="RuleBase" id="RU362116"/>
    </source>
</evidence>
<keyword evidence="11" id="KW-1185">Reference proteome</keyword>
<keyword evidence="10" id="KW-0966">Cell projection</keyword>
<dbReference type="InterPro" id="IPR010930">
    <property type="entry name" value="Flg_bb/hook_C_dom"/>
</dbReference>
<accession>A0A5C5V0G6</accession>
<keyword evidence="10" id="KW-0969">Cilium</keyword>
<dbReference type="GO" id="GO:0009425">
    <property type="term" value="C:bacterial-type flagellum basal body"/>
    <property type="evidence" value="ECO:0007669"/>
    <property type="project" value="UniProtKB-SubCell"/>
</dbReference>
<comment type="caution">
    <text evidence="10">The sequence shown here is derived from an EMBL/GenBank/DDBJ whole genome shotgun (WGS) entry which is preliminary data.</text>
</comment>
<evidence type="ECO:0000259" key="6">
    <source>
        <dbReference type="Pfam" id="PF00460"/>
    </source>
</evidence>
<dbReference type="NCBIfam" id="TIGR03506">
    <property type="entry name" value="FlgEFG_subfam"/>
    <property type="match status" value="2"/>
</dbReference>
<dbReference type="RefSeq" id="WP_146568399.1">
    <property type="nucleotide sequence ID" value="NZ_SIHJ01000004.1"/>
</dbReference>
<evidence type="ECO:0000256" key="3">
    <source>
        <dbReference type="ARBA" id="ARBA00019015"/>
    </source>
</evidence>
<evidence type="ECO:0000256" key="2">
    <source>
        <dbReference type="ARBA" id="ARBA00009677"/>
    </source>
</evidence>
<dbReference type="Pfam" id="PF07559">
    <property type="entry name" value="FlgE_D2"/>
    <property type="match status" value="1"/>
</dbReference>
<comment type="function">
    <text evidence="5">A flexible structure which links the flagellar filament to the drive apparatus in the basal body.</text>
</comment>
<dbReference type="Proteomes" id="UP000316714">
    <property type="component" value="Unassembled WGS sequence"/>
</dbReference>
<dbReference type="Pfam" id="PF06429">
    <property type="entry name" value="Flg_bbr_C"/>
    <property type="match status" value="1"/>
</dbReference>
<feature type="domain" description="Flagellar basal-body/hook protein C-terminal" evidence="7">
    <location>
        <begin position="786"/>
        <end position="829"/>
    </location>
</feature>
<evidence type="ECO:0000256" key="1">
    <source>
        <dbReference type="ARBA" id="ARBA00004117"/>
    </source>
</evidence>
<proteinExistence type="inferred from homology"/>
<dbReference type="InterPro" id="IPR053967">
    <property type="entry name" value="LlgE_F_G-like_D1"/>
</dbReference>
<evidence type="ECO:0000259" key="8">
    <source>
        <dbReference type="Pfam" id="PF07559"/>
    </source>
</evidence>
<dbReference type="InterPro" id="IPR019776">
    <property type="entry name" value="Flagellar_basal_body_rod_CS"/>
</dbReference>
<feature type="domain" description="Flagellar hook protein FlgE D2" evidence="8">
    <location>
        <begin position="590"/>
        <end position="712"/>
    </location>
</feature>
<evidence type="ECO:0000313" key="10">
    <source>
        <dbReference type="EMBL" id="TWT31215.1"/>
    </source>
</evidence>
<comment type="subcellular location">
    <subcellularLocation>
        <location evidence="1 5">Bacterial flagellum basal body</location>
    </subcellularLocation>
</comment>
<organism evidence="10 11">
    <name type="scientific">Posidoniimonas corsicana</name>
    <dbReference type="NCBI Taxonomy" id="1938618"/>
    <lineage>
        <taxon>Bacteria</taxon>
        <taxon>Pseudomonadati</taxon>
        <taxon>Planctomycetota</taxon>
        <taxon>Planctomycetia</taxon>
        <taxon>Pirellulales</taxon>
        <taxon>Lacipirellulaceae</taxon>
        <taxon>Posidoniimonas</taxon>
    </lineage>
</organism>
<dbReference type="InterPro" id="IPR020013">
    <property type="entry name" value="Flagellar_FlgE/F/G"/>
</dbReference>
<dbReference type="GO" id="GO:0071978">
    <property type="term" value="P:bacterial-type flagellum-dependent swarming motility"/>
    <property type="evidence" value="ECO:0007669"/>
    <property type="project" value="TreeGrafter"/>
</dbReference>
<keyword evidence="10" id="KW-0282">Flagellum</keyword>
<evidence type="ECO:0000256" key="4">
    <source>
        <dbReference type="ARBA" id="ARBA00023143"/>
    </source>
</evidence>
<feature type="domain" description="Flagellar basal body rod protein N-terminal" evidence="6">
    <location>
        <begin position="7"/>
        <end position="37"/>
    </location>
</feature>
<dbReference type="PROSITE" id="PS00588">
    <property type="entry name" value="FLAGELLA_BB_ROD"/>
    <property type="match status" value="1"/>
</dbReference>
<evidence type="ECO:0000259" key="7">
    <source>
        <dbReference type="Pfam" id="PF06429"/>
    </source>
</evidence>
<name>A0A5C5V0G6_9BACT</name>
<evidence type="ECO:0000313" key="11">
    <source>
        <dbReference type="Proteomes" id="UP000316714"/>
    </source>
</evidence>
<evidence type="ECO:0000259" key="9">
    <source>
        <dbReference type="Pfam" id="PF22692"/>
    </source>
</evidence>
<dbReference type="InterPro" id="IPR037925">
    <property type="entry name" value="FlgE/F/G-like"/>
</dbReference>
<dbReference type="InterPro" id="IPR001444">
    <property type="entry name" value="Flag_bb_rod_N"/>
</dbReference>
<dbReference type="PANTHER" id="PTHR30435:SF1">
    <property type="entry name" value="FLAGELLAR HOOK PROTEIN FLGE"/>
    <property type="match status" value="1"/>
</dbReference>
<dbReference type="PANTHER" id="PTHR30435">
    <property type="entry name" value="FLAGELLAR PROTEIN"/>
    <property type="match status" value="1"/>
</dbReference>
<gene>
    <name evidence="10" type="primary">flgE</name>
    <name evidence="10" type="ORF">KOR34_45910</name>
</gene>
<dbReference type="GO" id="GO:0005829">
    <property type="term" value="C:cytosol"/>
    <property type="evidence" value="ECO:0007669"/>
    <property type="project" value="TreeGrafter"/>
</dbReference>
<dbReference type="Pfam" id="PF22692">
    <property type="entry name" value="LlgE_F_G_D1"/>
    <property type="match status" value="1"/>
</dbReference>
<feature type="domain" description="Flagellar hook protein FlgE/F/G-like D1" evidence="9">
    <location>
        <begin position="97"/>
        <end position="164"/>
    </location>
</feature>
<keyword evidence="4 5" id="KW-0975">Bacterial flagellum</keyword>
<dbReference type="AlphaFoldDB" id="A0A5C5V0G6"/>
<dbReference type="InterPro" id="IPR011491">
    <property type="entry name" value="FlgE_D2"/>
</dbReference>
<dbReference type="OrthoDB" id="9804559at2"/>
<sequence>MGLQSALTTALTGLQAAETTIDVVGNNVANSNTVGFKESNVVFATQFLQTQSIGSAPTESRGGTNPRQIGLGVKVAEISPDFTQGTIEISSNPLDVAIQGDGFLIVQDATGRELYTRNGQLKLNANNEVVTSTGNKVLGYLANDEYEIQFDRRVPLTIPLGAQRVAQETNNAVFAGVLNPASEVGSVPAIVESEVIGRADVDYPQEAVATVSEDAPEISGVTTGFTGVAASAGLPDGTYNYRAVYVDADGNRSAPSNTFTLTATNVADTGDADSNQLDLSDAPTPASGVWTQVEYYREASDGNYYAIGAPVAAGAASPVTDTVDDATLQTNSALDNGAIDDGTYTYYVTYFNSVTGAESRPSTSIGPINVTDDDNTIRLDLSAISDPDATSDGVDFDQVRIYRNLSGQSSNFRLVGSLTEPWNSGPTTFADNTPSSTLAAAAALDFNGAGSALANSGTLLSNLQIREGTNYTSSIFEPGTLEFTGEIGGADLATKSLQITADTTVQDWLDFVYDSLGLQAESDIPTNDLPDGAPSITISNGSIQIISNMGEENAVEIPLTAFRLTPDGSNETRNVDVSFAQSQQANGPGTTTEFIVYDSLGAPLPVKLTTVLEETTGNTTTYRWFATSGAAEASSDPNGRQPIEVGNGILVFDSNGELLPGNTPRISIPREITASLSPVDIELDFSGVNSLVEVNAQNELVSSLNMTNQDGFAPGVLTDFIVTESGRIQGQFSNGVQRDLGQMEMARFVNPSGLQQVGDSLYNVGVNSGSPEYGGPGENGIGYLTSGAVELSNTDIGQNLIELILASTQYRGGSRVISAAQELLDELMALRR</sequence>
<dbReference type="EMBL" id="SIHJ01000004">
    <property type="protein sequence ID" value="TWT31215.1"/>
    <property type="molecule type" value="Genomic_DNA"/>
</dbReference>
<dbReference type="SUPFAM" id="SSF117143">
    <property type="entry name" value="Flagellar hook protein flgE"/>
    <property type="match status" value="1"/>
</dbReference>
<protein>
    <recommendedName>
        <fullName evidence="3 5">Flagellar hook protein FlgE</fullName>
    </recommendedName>
</protein>